<dbReference type="RefSeq" id="WP_373972667.1">
    <property type="nucleotide sequence ID" value="NZ_JBHDLJ010000011.1"/>
</dbReference>
<evidence type="ECO:0000313" key="6">
    <source>
        <dbReference type="Proteomes" id="UP001575652"/>
    </source>
</evidence>
<feature type="region of interest" description="Disordered" evidence="4">
    <location>
        <begin position="1"/>
        <end position="22"/>
    </location>
</feature>
<evidence type="ECO:0000256" key="3">
    <source>
        <dbReference type="RuleBase" id="RU363071"/>
    </source>
</evidence>
<comment type="similarity">
    <text evidence="1 3">Belongs to the class-II DAHP synthase family.</text>
</comment>
<evidence type="ECO:0000313" key="5">
    <source>
        <dbReference type="EMBL" id="MFB0835492.1"/>
    </source>
</evidence>
<dbReference type="Proteomes" id="UP001575652">
    <property type="component" value="Unassembled WGS sequence"/>
</dbReference>
<reference evidence="5 6" key="1">
    <citation type="submission" date="2024-09" db="EMBL/GenBank/DDBJ databases">
        <authorList>
            <person name="Salinas-Garcia M.A."/>
            <person name="Prieme A."/>
        </authorList>
    </citation>
    <scope>NUCLEOTIDE SEQUENCE [LARGE SCALE GENOMIC DNA]</scope>
    <source>
        <strain evidence="5 6">DSM 21081</strain>
    </source>
</reference>
<dbReference type="NCBIfam" id="TIGR01358">
    <property type="entry name" value="DAHP_synth_II"/>
    <property type="match status" value="1"/>
</dbReference>
<keyword evidence="3" id="KW-0057">Aromatic amino acid biosynthesis</keyword>
<dbReference type="InterPro" id="IPR002480">
    <property type="entry name" value="DAHP_synth_2"/>
</dbReference>
<dbReference type="GO" id="GO:0003849">
    <property type="term" value="F:3-deoxy-7-phosphoheptulonate synthase activity"/>
    <property type="evidence" value="ECO:0007669"/>
    <property type="project" value="UniProtKB-EC"/>
</dbReference>
<dbReference type="Gene3D" id="3.20.20.70">
    <property type="entry name" value="Aldolase class I"/>
    <property type="match status" value="1"/>
</dbReference>
<keyword evidence="6" id="KW-1185">Reference proteome</keyword>
<dbReference type="InterPro" id="IPR013785">
    <property type="entry name" value="Aldolase_TIM"/>
</dbReference>
<name>A0ABV4UTC1_9MICC</name>
<dbReference type="EC" id="2.5.1.54" evidence="3"/>
<accession>A0ABV4UTC1</accession>
<keyword evidence="2 3" id="KW-0808">Transferase</keyword>
<dbReference type="PANTHER" id="PTHR21337">
    <property type="entry name" value="PHOSPHO-2-DEHYDRO-3-DEOXYHEPTONATE ALDOLASE 1, 2"/>
    <property type="match status" value="1"/>
</dbReference>
<protein>
    <recommendedName>
        <fullName evidence="3">Phospho-2-dehydro-3-deoxyheptonate aldolase</fullName>
        <ecNumber evidence="3">2.5.1.54</ecNumber>
    </recommendedName>
</protein>
<proteinExistence type="inferred from homology"/>
<evidence type="ECO:0000256" key="1">
    <source>
        <dbReference type="ARBA" id="ARBA00008911"/>
    </source>
</evidence>
<comment type="caution">
    <text evidence="5">The sequence shown here is derived from an EMBL/GenBank/DDBJ whole genome shotgun (WGS) entry which is preliminary data.</text>
</comment>
<sequence>MTDASTVPPSTEVPVAGPAPDPELDAWRALPIQQQPSWQGTPAHRAAVEELSVLPPLVFAGEVDVLRQRLSEAAQGRAFLLQGGDCAETFAGATADKISARVKTILQMAVVLTYGASMPVIKMGRMAGQFAKPRSSDTETRDGVTLPAYRGDIVNGYDFTPESRAHNPARMVKAYNTSAATLNLIRAFTQGGFADLRSVHNWNRGFRENPAHRQYESLAAEIDRAVRFMAACGADFEALKRTEFFASHEALLLDYERALTRIDSRTGLPYDTSGHFQWIGERTRQLDGAHVDFLSRVRNPIGVKLGPSTSAEDALALIEKLDPNREPGRLTFITRMGAKNIREKLPNLVEKVTASGAQVLWVTDPMHGNTVTSQNGYKTRNFEDVMDEVKGFFEVHDALGTYPGGLHVEMTGDDVAECLGGADPIREDQFDDLYESVCDPRLNHRQSLEMAFLVSGALAKRGVRP</sequence>
<dbReference type="PANTHER" id="PTHR21337:SF0">
    <property type="entry name" value="PHOSPHO-2-DEHYDRO-3-DEOXYHEPTONATE ALDOLASE"/>
    <property type="match status" value="1"/>
</dbReference>
<comment type="pathway">
    <text evidence="3">Metabolic intermediate biosynthesis; chorismate biosynthesis; chorismate from D-erythrose 4-phosphate and phosphoenolpyruvate: step 1/7.</text>
</comment>
<evidence type="ECO:0000256" key="2">
    <source>
        <dbReference type="ARBA" id="ARBA00022679"/>
    </source>
</evidence>
<dbReference type="EMBL" id="JBHDLJ010000011">
    <property type="protein sequence ID" value="MFB0835492.1"/>
    <property type="molecule type" value="Genomic_DNA"/>
</dbReference>
<comment type="catalytic activity">
    <reaction evidence="3">
        <text>D-erythrose 4-phosphate + phosphoenolpyruvate + H2O = 7-phospho-2-dehydro-3-deoxy-D-arabino-heptonate + phosphate</text>
        <dbReference type="Rhea" id="RHEA:14717"/>
        <dbReference type="ChEBI" id="CHEBI:15377"/>
        <dbReference type="ChEBI" id="CHEBI:16897"/>
        <dbReference type="ChEBI" id="CHEBI:43474"/>
        <dbReference type="ChEBI" id="CHEBI:58394"/>
        <dbReference type="ChEBI" id="CHEBI:58702"/>
        <dbReference type="EC" id="2.5.1.54"/>
    </reaction>
</comment>
<evidence type="ECO:0000256" key="4">
    <source>
        <dbReference type="SAM" id="MobiDB-lite"/>
    </source>
</evidence>
<organism evidence="5 6">
    <name type="scientific">Arthrobacter halodurans</name>
    <dbReference type="NCBI Taxonomy" id="516699"/>
    <lineage>
        <taxon>Bacteria</taxon>
        <taxon>Bacillati</taxon>
        <taxon>Actinomycetota</taxon>
        <taxon>Actinomycetes</taxon>
        <taxon>Micrococcales</taxon>
        <taxon>Micrococcaceae</taxon>
        <taxon>Arthrobacter</taxon>
    </lineage>
</organism>
<dbReference type="SUPFAM" id="SSF51569">
    <property type="entry name" value="Aldolase"/>
    <property type="match status" value="1"/>
</dbReference>
<gene>
    <name evidence="5" type="ORF">ACETWP_12915</name>
</gene>
<dbReference type="Pfam" id="PF01474">
    <property type="entry name" value="DAHP_synth_2"/>
    <property type="match status" value="1"/>
</dbReference>
<keyword evidence="3" id="KW-0028">Amino-acid biosynthesis</keyword>